<name>A0ABP2DGM4_9RHOB</name>
<keyword evidence="2" id="KW-0119">Carbohydrate metabolism</keyword>
<comment type="caution">
    <text evidence="4">The sequence shown here is derived from an EMBL/GenBank/DDBJ whole genome shotgun (WGS) entry which is preliminary data.</text>
</comment>
<protein>
    <recommendedName>
        <fullName evidence="3">NAD-dependent epimerase/dehydratase domain-containing protein</fullName>
    </recommendedName>
</protein>
<dbReference type="Gene3D" id="3.40.50.720">
    <property type="entry name" value="NAD(P)-binding Rossmann-like Domain"/>
    <property type="match status" value="1"/>
</dbReference>
<dbReference type="EMBL" id="ABID01000001">
    <property type="protein sequence ID" value="EDQ06505.1"/>
    <property type="molecule type" value="Genomic_DNA"/>
</dbReference>
<organism evidence="4 5">
    <name type="scientific">Sulfitobacter indolifex HEL-45</name>
    <dbReference type="NCBI Taxonomy" id="391624"/>
    <lineage>
        <taxon>Bacteria</taxon>
        <taxon>Pseudomonadati</taxon>
        <taxon>Pseudomonadota</taxon>
        <taxon>Alphaproteobacteria</taxon>
        <taxon>Rhodobacterales</taxon>
        <taxon>Roseobacteraceae</taxon>
        <taxon>Sulfitobacter</taxon>
    </lineage>
</organism>
<dbReference type="SUPFAM" id="SSF51735">
    <property type="entry name" value="NAD(P)-binding Rossmann-fold domains"/>
    <property type="match status" value="1"/>
</dbReference>
<accession>A0ABP2DGM4</accession>
<dbReference type="PANTHER" id="PTHR43103:SF3">
    <property type="entry name" value="ADP-L-GLYCERO-D-MANNO-HEPTOSE-6-EPIMERASE"/>
    <property type="match status" value="1"/>
</dbReference>
<reference evidence="4 5" key="1">
    <citation type="submission" date="2007-11" db="EMBL/GenBank/DDBJ databases">
        <authorList>
            <person name="Wagner-Dobler I."/>
            <person name="Ferriera S."/>
            <person name="Johnson J."/>
            <person name="Kravitz S."/>
            <person name="Beeson K."/>
            <person name="Sutton G."/>
            <person name="Rogers Y.-H."/>
            <person name="Friedman R."/>
            <person name="Frazier M."/>
            <person name="Venter J.C."/>
        </authorList>
    </citation>
    <scope>NUCLEOTIDE SEQUENCE [LARGE SCALE GENOMIC DNA]</scope>
    <source>
        <strain evidence="4 5">HEL-45</strain>
    </source>
</reference>
<gene>
    <name evidence="4" type="ORF">OIHEL45_06805</name>
</gene>
<keyword evidence="5" id="KW-1185">Reference proteome</keyword>
<evidence type="ECO:0000313" key="5">
    <source>
        <dbReference type="Proteomes" id="UP000003257"/>
    </source>
</evidence>
<dbReference type="InterPro" id="IPR001509">
    <property type="entry name" value="Epimerase_deHydtase"/>
</dbReference>
<evidence type="ECO:0000256" key="1">
    <source>
        <dbReference type="ARBA" id="ARBA00022857"/>
    </source>
</evidence>
<dbReference type="Pfam" id="PF01370">
    <property type="entry name" value="Epimerase"/>
    <property type="match status" value="1"/>
</dbReference>
<proteinExistence type="predicted"/>
<dbReference type="Proteomes" id="UP000003257">
    <property type="component" value="Unassembled WGS sequence"/>
</dbReference>
<evidence type="ECO:0000259" key="3">
    <source>
        <dbReference type="Pfam" id="PF01370"/>
    </source>
</evidence>
<evidence type="ECO:0000313" key="4">
    <source>
        <dbReference type="EMBL" id="EDQ06505.1"/>
    </source>
</evidence>
<keyword evidence="1" id="KW-0521">NADP</keyword>
<sequence>MTEPMASILSNGSVIPNGAWEFDGVLLLGATGRLGGILRRHWPVPKMLRSQSRQPRPEFSQFDLPVIGERPCDAAVAAAQGARAIICLAGVTPARAAGTGAAMRDNVDLALAGLRLAEAAAVPRFFAVSSAAVYGAGQGSLTEDVTCTPLSDYGRQKLAMEQAVLQVRAEAAVTVLRIGNVAGADAILGDWHPDMQIDQFPDGCTPSRSYIGPVTLARVLHQLCTGGDLPPILNIAAPGAVQMGALLDAAGLDWQPKPASIAAISEVRLDTNALECRFDFAPENQTPVGLVSEWQQDMNKQ</sequence>
<dbReference type="PANTHER" id="PTHR43103">
    <property type="entry name" value="NUCLEOSIDE-DIPHOSPHATE-SUGAR EPIMERASE"/>
    <property type="match status" value="1"/>
</dbReference>
<dbReference type="InterPro" id="IPR036291">
    <property type="entry name" value="NAD(P)-bd_dom_sf"/>
</dbReference>
<evidence type="ECO:0000256" key="2">
    <source>
        <dbReference type="ARBA" id="ARBA00023277"/>
    </source>
</evidence>
<feature type="domain" description="NAD-dependent epimerase/dehydratase" evidence="3">
    <location>
        <begin position="59"/>
        <end position="185"/>
    </location>
</feature>